<dbReference type="EMBL" id="JADMCD010000001">
    <property type="protein sequence ID" value="MBF8639781.1"/>
    <property type="molecule type" value="Genomic_DNA"/>
</dbReference>
<dbReference type="PROSITE" id="PS51833">
    <property type="entry name" value="HDOD"/>
    <property type="match status" value="1"/>
</dbReference>
<reference evidence="2 5" key="2">
    <citation type="submission" date="2020-10" db="EMBL/GenBank/DDBJ databases">
        <title>Genome sequences of Pseudomonas isolates.</title>
        <authorList>
            <person name="Wessels L."/>
            <person name="Reich F."/>
            <person name="Hammerl J."/>
        </authorList>
    </citation>
    <scope>NUCLEOTIDE SEQUENCE [LARGE SCALE GENOMIC DNA]</scope>
    <source>
        <strain evidence="2 5">20-MO00624-0</strain>
    </source>
</reference>
<dbReference type="Proteomes" id="UP000626180">
    <property type="component" value="Unassembled WGS sequence"/>
</dbReference>
<evidence type="ECO:0000313" key="5">
    <source>
        <dbReference type="Proteomes" id="UP000626180"/>
    </source>
</evidence>
<dbReference type="EMBL" id="UAUF01000005">
    <property type="protein sequence ID" value="SPZ01801.1"/>
    <property type="molecule type" value="Genomic_DNA"/>
</dbReference>
<reference evidence="3 4" key="1">
    <citation type="submission" date="2018-06" db="EMBL/GenBank/DDBJ databases">
        <authorList>
            <consortium name="Pathogen Informatics"/>
            <person name="Doyle S."/>
        </authorList>
    </citation>
    <scope>NUCLEOTIDE SEQUENCE [LARGE SCALE GENOMIC DNA]</scope>
    <source>
        <strain evidence="3 4">NCTC11842</strain>
    </source>
</reference>
<accession>A0A2X2C4F4</accession>
<protein>
    <submittedName>
        <fullName evidence="2">HDOD domain-containing protein</fullName>
    </submittedName>
    <submittedName>
        <fullName evidence="3">HdoD protein</fullName>
    </submittedName>
</protein>
<evidence type="ECO:0000313" key="2">
    <source>
        <dbReference type="EMBL" id="MBF8639781.1"/>
    </source>
</evidence>
<dbReference type="Proteomes" id="UP000250443">
    <property type="component" value="Unassembled WGS sequence"/>
</dbReference>
<dbReference type="Pfam" id="PF08668">
    <property type="entry name" value="HDOD"/>
    <property type="match status" value="1"/>
</dbReference>
<evidence type="ECO:0000259" key="1">
    <source>
        <dbReference type="PROSITE" id="PS51833"/>
    </source>
</evidence>
<sequence>MSITTARPNTLDAWLKRLESVRLSVPQEVKEDVRRALANGNKTVPEIAEVALQSPILSLVLLRESNRSQLGRENPAVSLEVALSRLGLGPTEYLLSALPSEAKEKYSPALSQLLLISEHAMAQANGLFGNTLARLRQEVRLSTLLFLAPVWPLAQAYPELWEEWEQRVLGNNEPAITVEQELLGVPLLDLCLTLAERWSLPAWVVDGYRLLVKDRRRLVKALHIAHNDAHPLQQQQRLDEDLPLRRWLTQPGNTILLANGLAVAAHQSWSNPHILRWQRLVGLYMHESLDHIQQVTHQAAAQHARQQFIPGLWHPAEALIWPWDARRLHSNKKAAPDTQSAAANNQTPGDGLDAWRRYCAELVKTPSSFSNGIQLTACARDALAATGLPRLLLLTPDADQTVLMAQGIHGLPEAAKGLQLPINNHPLLRKLMSDPAQLRITPENSAQFRPHLPGNLQALFPHSHMVLRSMGNKGRVSMLAIIDNGGEPFSERDQQAINKTVTCIERGVTSYAQRLT</sequence>
<evidence type="ECO:0000313" key="4">
    <source>
        <dbReference type="Proteomes" id="UP000250443"/>
    </source>
</evidence>
<gene>
    <name evidence="2" type="ORF">IRZ65_03650</name>
    <name evidence="3" type="ORF">NCTC11842_00596</name>
</gene>
<proteinExistence type="predicted"/>
<evidence type="ECO:0000313" key="3">
    <source>
        <dbReference type="EMBL" id="SPZ01801.1"/>
    </source>
</evidence>
<feature type="domain" description="HDOD" evidence="1">
    <location>
        <begin position="23"/>
        <end position="214"/>
    </location>
</feature>
<dbReference type="AlphaFoldDB" id="A0A2X2C4F4"/>
<dbReference type="InterPro" id="IPR013976">
    <property type="entry name" value="HDOD"/>
</dbReference>
<dbReference type="SUPFAM" id="SSF109604">
    <property type="entry name" value="HD-domain/PDEase-like"/>
    <property type="match status" value="1"/>
</dbReference>
<dbReference type="Gene3D" id="1.10.3210.10">
    <property type="entry name" value="Hypothetical protein af1432"/>
    <property type="match status" value="1"/>
</dbReference>
<keyword evidence="5" id="KW-1185">Reference proteome</keyword>
<name>A0A2X2C4F4_PSELU</name>
<dbReference type="RefSeq" id="WP_010796909.1">
    <property type="nucleotide sequence ID" value="NZ_FQYS01000002.1"/>
</dbReference>
<organism evidence="3 4">
    <name type="scientific">Pseudomonas luteola</name>
    <dbReference type="NCBI Taxonomy" id="47886"/>
    <lineage>
        <taxon>Bacteria</taxon>
        <taxon>Pseudomonadati</taxon>
        <taxon>Pseudomonadota</taxon>
        <taxon>Gammaproteobacteria</taxon>
        <taxon>Pseudomonadales</taxon>
        <taxon>Pseudomonadaceae</taxon>
        <taxon>Pseudomonas</taxon>
    </lineage>
</organism>